<reference evidence="2 3" key="1">
    <citation type="journal article" date="2010" name="Nature">
        <title>The Ectocarpus genome and the independent evolution of multicellularity in brown algae.</title>
        <authorList>
            <person name="Cock J.M."/>
            <person name="Sterck L."/>
            <person name="Rouze P."/>
            <person name="Scornet D."/>
            <person name="Allen A.E."/>
            <person name="Amoutzias G."/>
            <person name="Anthouard V."/>
            <person name="Artiguenave F."/>
            <person name="Aury J.M."/>
            <person name="Badger J.H."/>
            <person name="Beszteri B."/>
            <person name="Billiau K."/>
            <person name="Bonnet E."/>
            <person name="Bothwell J.H."/>
            <person name="Bowler C."/>
            <person name="Boyen C."/>
            <person name="Brownlee C."/>
            <person name="Carrano C.J."/>
            <person name="Charrier B."/>
            <person name="Cho G.Y."/>
            <person name="Coelho S.M."/>
            <person name="Collen J."/>
            <person name="Corre E."/>
            <person name="Da Silva C."/>
            <person name="Delage L."/>
            <person name="Delaroque N."/>
            <person name="Dittami S.M."/>
            <person name="Doulbeau S."/>
            <person name="Elias M."/>
            <person name="Farnham G."/>
            <person name="Gachon C.M."/>
            <person name="Gschloessl B."/>
            <person name="Heesch S."/>
            <person name="Jabbari K."/>
            <person name="Jubin C."/>
            <person name="Kawai H."/>
            <person name="Kimura K."/>
            <person name="Kloareg B."/>
            <person name="Kupper F.C."/>
            <person name="Lang D."/>
            <person name="Le Bail A."/>
            <person name="Leblanc C."/>
            <person name="Lerouge P."/>
            <person name="Lohr M."/>
            <person name="Lopez P.J."/>
            <person name="Martens C."/>
            <person name="Maumus F."/>
            <person name="Michel G."/>
            <person name="Miranda-Saavedra D."/>
            <person name="Morales J."/>
            <person name="Moreau H."/>
            <person name="Motomura T."/>
            <person name="Nagasato C."/>
            <person name="Napoli C.A."/>
            <person name="Nelson D.R."/>
            <person name="Nyvall-Collen P."/>
            <person name="Peters A.F."/>
            <person name="Pommier C."/>
            <person name="Potin P."/>
            <person name="Poulain J."/>
            <person name="Quesneville H."/>
            <person name="Read B."/>
            <person name="Rensing S.A."/>
            <person name="Ritter A."/>
            <person name="Rousvoal S."/>
            <person name="Samanta M."/>
            <person name="Samson G."/>
            <person name="Schroeder D.C."/>
            <person name="Segurens B."/>
            <person name="Strittmatter M."/>
            <person name="Tonon T."/>
            <person name="Tregear J.W."/>
            <person name="Valentin K."/>
            <person name="von Dassow P."/>
            <person name="Yamagishi T."/>
            <person name="Van de Peer Y."/>
            <person name="Wincker P."/>
        </authorList>
    </citation>
    <scope>NUCLEOTIDE SEQUENCE [LARGE SCALE GENOMIC DNA]</scope>
    <source>
        <strain evidence="3">Ec32 / CCAP1310/4</strain>
    </source>
</reference>
<feature type="compositionally biased region" description="Basic and acidic residues" evidence="1">
    <location>
        <begin position="744"/>
        <end position="762"/>
    </location>
</feature>
<protein>
    <submittedName>
        <fullName evidence="2">Uncharacterized protein</fullName>
    </submittedName>
</protein>
<feature type="region of interest" description="Disordered" evidence="1">
    <location>
        <begin position="744"/>
        <end position="826"/>
    </location>
</feature>
<keyword evidence="3" id="KW-1185">Reference proteome</keyword>
<feature type="region of interest" description="Disordered" evidence="1">
    <location>
        <begin position="541"/>
        <end position="566"/>
    </location>
</feature>
<feature type="compositionally biased region" description="Gly residues" evidence="1">
    <location>
        <begin position="544"/>
        <end position="566"/>
    </location>
</feature>
<evidence type="ECO:0000256" key="1">
    <source>
        <dbReference type="SAM" id="MobiDB-lite"/>
    </source>
</evidence>
<feature type="region of interest" description="Disordered" evidence="1">
    <location>
        <begin position="61"/>
        <end position="91"/>
    </location>
</feature>
<dbReference type="EMBL" id="FN648369">
    <property type="protein sequence ID" value="CBJ30474.1"/>
    <property type="molecule type" value="Genomic_DNA"/>
</dbReference>
<evidence type="ECO:0000313" key="3">
    <source>
        <dbReference type="Proteomes" id="UP000002630"/>
    </source>
</evidence>
<feature type="region of interest" description="Disordered" evidence="1">
    <location>
        <begin position="146"/>
        <end position="183"/>
    </location>
</feature>
<feature type="region of interest" description="Disordered" evidence="1">
    <location>
        <begin position="351"/>
        <end position="371"/>
    </location>
</feature>
<dbReference type="InParanoid" id="D7FPL7"/>
<dbReference type="AlphaFoldDB" id="D7FPL7"/>
<proteinExistence type="predicted"/>
<accession>D7FPL7</accession>
<organism evidence="2 3">
    <name type="scientific">Ectocarpus siliculosus</name>
    <name type="common">Brown alga</name>
    <name type="synonym">Conferva siliculosa</name>
    <dbReference type="NCBI Taxonomy" id="2880"/>
    <lineage>
        <taxon>Eukaryota</taxon>
        <taxon>Sar</taxon>
        <taxon>Stramenopiles</taxon>
        <taxon>Ochrophyta</taxon>
        <taxon>PX clade</taxon>
        <taxon>Phaeophyceae</taxon>
        <taxon>Ectocarpales</taxon>
        <taxon>Ectocarpaceae</taxon>
        <taxon>Ectocarpus</taxon>
    </lineage>
</organism>
<feature type="compositionally biased region" description="Gly residues" evidence="1">
    <location>
        <begin position="148"/>
        <end position="164"/>
    </location>
</feature>
<evidence type="ECO:0000313" key="2">
    <source>
        <dbReference type="EMBL" id="CBJ30474.1"/>
    </source>
</evidence>
<feature type="compositionally biased region" description="Gly residues" evidence="1">
    <location>
        <begin position="68"/>
        <end position="79"/>
    </location>
</feature>
<dbReference type="EMBL" id="FN649744">
    <property type="protein sequence ID" value="CBJ30474.1"/>
    <property type="molecule type" value="Genomic_DNA"/>
</dbReference>
<name>D7FPL7_ECTSI</name>
<dbReference type="OrthoDB" id="10404499at2759"/>
<gene>
    <name evidence="2" type="ORF">Esi_0194_0005</name>
</gene>
<sequence>MTADVVALARQPDRWIRDEGEADLVFECLHRSEDPVAACRAIDAICSGMSDPRFALRLPSCRPRSTATGGGGGGGGGGVPSTTTVPPPLDDDTPLVPVTMLFSRVFSLLDGLDCWRLMSPQLRRLISLNPSAFAGAVIARAAIHSSRSGGGGGGGGGGDGGIDVGGSSRRDGKGGMPATAPASKRPCFALAGDKMTSLNPPAEGKKSGVDSSSGLAAAAAAAGVSADSWRAVAGDVLASAMPEVARGRMQGVRGCCAVVDRSCSSGAVLGCDAAYSPLPLMVRALQDIAGDIAAARMVRDTFSWVVRGERDLEEAPGATLAERERRLDQLGSLVWTLGDLRRSLSLHGEGAGKSEAATGAGGAVASGDDGSGGGGASLMRVVVEQMEVHLVGVLDTAASMPLPECPFPSYKMDSGYACEHAGCPAPGFERDEECCVTCMEVVKPFLDSPYECWTSWVPWAGIDGDKFSPGFYQRLGLQCSIEGGAVKAVVLTKPHGTMAIHDAMQPVRDALYLRDRALNLLTSANSLAWLHFDAEERLGHCGDPSGGGGSGAGGGDGDGYGGGSGDGDGGVIDVGVDLDVDFGFSFDVGSGSCHDGGGKAASTDVLMTNNGFRPGVGGAAGGPVGGGGGAGLIAMDFDAVAAAAAEASSENWHTVEDSNDRREFVGGGGDRVDGVAATANAARSTPGPTGRCCWEQECPASSRNVGVRACVSHGGANGTNCAGAGRAGARRRFDREGVLVEKRVWEERGEAGEGTSGEKNEEQPPSLLTGAGESRAKPTDGGQGVRVAENGSAGLEGQGAAVRSGGSRHRFAGGVHTAHGGEPAAAPVSCCAAGARAAEQRLVNAELFQGQTPNDLSSTVFPEKKAVSSGTGAAAKTPAEEAVEAVAAAVAANDGDTSEGMEESGSGCIQS</sequence>
<feature type="compositionally biased region" description="Gly residues" evidence="1">
    <location>
        <begin position="359"/>
        <end position="371"/>
    </location>
</feature>
<dbReference type="Proteomes" id="UP000002630">
    <property type="component" value="Linkage Group LG19"/>
</dbReference>